<dbReference type="OrthoDB" id="265717at2759"/>
<gene>
    <name evidence="2" type="ORF">BP5553_05549</name>
</gene>
<dbReference type="SUPFAM" id="SSF82199">
    <property type="entry name" value="SET domain"/>
    <property type="match status" value="1"/>
</dbReference>
<comment type="caution">
    <text evidence="2">The sequence shown here is derived from an EMBL/GenBank/DDBJ whole genome shotgun (WGS) entry which is preliminary data.</text>
</comment>
<accession>A0A370TRF4</accession>
<evidence type="ECO:0000259" key="1">
    <source>
        <dbReference type="PROSITE" id="PS50280"/>
    </source>
</evidence>
<reference evidence="2 3" key="1">
    <citation type="journal article" date="2018" name="IMA Fungus">
        <title>IMA Genome-F 9: Draft genome sequence of Annulohypoxylon stygium, Aspergillus mulundensis, Berkeleyomyces basicola (syn. Thielaviopsis basicola), Ceratocystis smalleyi, two Cercospora beticola strains, Coleophoma cylindrospora, Fusarium fracticaudum, Phialophora cf. hyalina, and Morchella septimelata.</title>
        <authorList>
            <person name="Wingfield B.D."/>
            <person name="Bills G.F."/>
            <person name="Dong Y."/>
            <person name="Huang W."/>
            <person name="Nel W.J."/>
            <person name="Swalarsk-Parry B.S."/>
            <person name="Vaghefi N."/>
            <person name="Wilken P.M."/>
            <person name="An Z."/>
            <person name="de Beer Z.W."/>
            <person name="De Vos L."/>
            <person name="Chen L."/>
            <person name="Duong T.A."/>
            <person name="Gao Y."/>
            <person name="Hammerbacher A."/>
            <person name="Kikkert J.R."/>
            <person name="Li Y."/>
            <person name="Li H."/>
            <person name="Li K."/>
            <person name="Li Q."/>
            <person name="Liu X."/>
            <person name="Ma X."/>
            <person name="Naidoo K."/>
            <person name="Pethybridge S.J."/>
            <person name="Sun J."/>
            <person name="Steenkamp E.T."/>
            <person name="van der Nest M.A."/>
            <person name="van Wyk S."/>
            <person name="Wingfield M.J."/>
            <person name="Xiong C."/>
            <person name="Yue Q."/>
            <person name="Zhang X."/>
        </authorList>
    </citation>
    <scope>NUCLEOTIDE SEQUENCE [LARGE SCALE GENOMIC DNA]</scope>
    <source>
        <strain evidence="2 3">BP 5553</strain>
    </source>
</reference>
<evidence type="ECO:0000313" key="2">
    <source>
        <dbReference type="EMBL" id="RDL38116.1"/>
    </source>
</evidence>
<dbReference type="InterPro" id="IPR053185">
    <property type="entry name" value="SET_domain_protein"/>
</dbReference>
<dbReference type="AlphaFoldDB" id="A0A370TRF4"/>
<dbReference type="Gene3D" id="2.170.270.10">
    <property type="entry name" value="SET domain"/>
    <property type="match status" value="1"/>
</dbReference>
<protein>
    <recommendedName>
        <fullName evidence="1">SET domain-containing protein</fullName>
    </recommendedName>
</protein>
<dbReference type="STRING" id="2656787.A0A370TRF4"/>
<dbReference type="SMART" id="SM00317">
    <property type="entry name" value="SET"/>
    <property type="match status" value="1"/>
</dbReference>
<dbReference type="PROSITE" id="PS50280">
    <property type="entry name" value="SET"/>
    <property type="match status" value="1"/>
</dbReference>
<dbReference type="EMBL" id="NPIC01000003">
    <property type="protein sequence ID" value="RDL38116.1"/>
    <property type="molecule type" value="Genomic_DNA"/>
</dbReference>
<dbReference type="PANTHER" id="PTHR47332">
    <property type="entry name" value="SET DOMAIN-CONTAINING PROTEIN 5"/>
    <property type="match status" value="1"/>
</dbReference>
<sequence length="336" mass="37054">MPSRNSPSASLNGSSAPTAAEGLWTISPIPGKGNGILATKPITSGTLIISDPPLLTTACIKSISTTESDLAHTLRSLPKAKQRAFLSLHNNYVGQKNPLSNIVRTNGYPLGPSSDVGGVFQHISRINHSCLPNATHSWNAALETVTVYAARDIAEGQEIMVSYHAGGPSWMRQQILKDGFGFDCTCELCTLPTEKLHESDARLTRAQELDTAIGRSHSVRYTPSKVLQNCRTLAGIYEEEQIKDDRTSRLWFDAFQVCNMHGDKARASVFAGRYCKEKKRNAGEWSLDLKEMQPFVKDPGKHDSFGMTKDWESEVNDVPRGVDDEAFEKWLWSKAT</sequence>
<dbReference type="RefSeq" id="XP_031870772.1">
    <property type="nucleotide sequence ID" value="XM_032014172.1"/>
</dbReference>
<dbReference type="InterPro" id="IPR046341">
    <property type="entry name" value="SET_dom_sf"/>
</dbReference>
<proteinExistence type="predicted"/>
<feature type="domain" description="SET" evidence="1">
    <location>
        <begin position="22"/>
        <end position="164"/>
    </location>
</feature>
<dbReference type="GeneID" id="43598398"/>
<evidence type="ECO:0000313" key="3">
    <source>
        <dbReference type="Proteomes" id="UP000254866"/>
    </source>
</evidence>
<keyword evidence="3" id="KW-1185">Reference proteome</keyword>
<organism evidence="2 3">
    <name type="scientific">Venustampulla echinocandica</name>
    <dbReference type="NCBI Taxonomy" id="2656787"/>
    <lineage>
        <taxon>Eukaryota</taxon>
        <taxon>Fungi</taxon>
        <taxon>Dikarya</taxon>
        <taxon>Ascomycota</taxon>
        <taxon>Pezizomycotina</taxon>
        <taxon>Leotiomycetes</taxon>
        <taxon>Helotiales</taxon>
        <taxon>Pleuroascaceae</taxon>
        <taxon>Venustampulla</taxon>
    </lineage>
</organism>
<dbReference type="InterPro" id="IPR001214">
    <property type="entry name" value="SET_dom"/>
</dbReference>
<dbReference type="CDD" id="cd20071">
    <property type="entry name" value="SET_SMYD"/>
    <property type="match status" value="1"/>
</dbReference>
<dbReference type="Proteomes" id="UP000254866">
    <property type="component" value="Unassembled WGS sequence"/>
</dbReference>
<dbReference type="PANTHER" id="PTHR47332:SF4">
    <property type="entry name" value="SET DOMAIN-CONTAINING PROTEIN 5"/>
    <property type="match status" value="1"/>
</dbReference>
<name>A0A370TRF4_9HELO</name>
<dbReference type="Pfam" id="PF00856">
    <property type="entry name" value="SET"/>
    <property type="match status" value="1"/>
</dbReference>